<dbReference type="Gene3D" id="2.60.40.1820">
    <property type="match status" value="1"/>
</dbReference>
<reference evidence="1" key="1">
    <citation type="submission" date="2020-07" db="EMBL/GenBank/DDBJ databases">
        <title>Ethylene signaling mediates host invasion by parasitic plants.</title>
        <authorList>
            <person name="Yoshida S."/>
        </authorList>
    </citation>
    <scope>NUCLEOTIDE SEQUENCE</scope>
    <source>
        <strain evidence="1">Okayama</strain>
    </source>
</reference>
<evidence type="ECO:0000313" key="2">
    <source>
        <dbReference type="Proteomes" id="UP000653305"/>
    </source>
</evidence>
<accession>A0A830D8U9</accession>
<protein>
    <submittedName>
        <fullName evidence="1">Desiccation protectant protein lea14 homolog</fullName>
    </submittedName>
</protein>
<gene>
    <name evidence="1" type="ORF">PHJA_002760900</name>
</gene>
<dbReference type="OrthoDB" id="1800899at2759"/>
<name>A0A830D8U9_9LAMI</name>
<evidence type="ECO:0000313" key="1">
    <source>
        <dbReference type="EMBL" id="GFQ06169.1"/>
    </source>
</evidence>
<dbReference type="PANTHER" id="PTHR31459:SF19">
    <property type="entry name" value="DESICCATION-RELATED PROTEIN LEA14-RELATED"/>
    <property type="match status" value="1"/>
</dbReference>
<dbReference type="InterPro" id="IPR045043">
    <property type="entry name" value="Lea14-like"/>
</dbReference>
<sequence length="79" mass="8399">MANLPTPEATITDIDIKGFSLSGLTLLSKVSISNHYFVLILIGEIAYIVKSIGRENGGSGTISDPGSHKANNFGFVLLY</sequence>
<organism evidence="1 2">
    <name type="scientific">Phtheirospermum japonicum</name>
    <dbReference type="NCBI Taxonomy" id="374723"/>
    <lineage>
        <taxon>Eukaryota</taxon>
        <taxon>Viridiplantae</taxon>
        <taxon>Streptophyta</taxon>
        <taxon>Embryophyta</taxon>
        <taxon>Tracheophyta</taxon>
        <taxon>Spermatophyta</taxon>
        <taxon>Magnoliopsida</taxon>
        <taxon>eudicotyledons</taxon>
        <taxon>Gunneridae</taxon>
        <taxon>Pentapetalae</taxon>
        <taxon>asterids</taxon>
        <taxon>lamiids</taxon>
        <taxon>Lamiales</taxon>
        <taxon>Orobanchaceae</taxon>
        <taxon>Orobanchaceae incertae sedis</taxon>
        <taxon>Phtheirospermum</taxon>
    </lineage>
</organism>
<proteinExistence type="predicted"/>
<dbReference type="GO" id="GO:0005829">
    <property type="term" value="C:cytosol"/>
    <property type="evidence" value="ECO:0007669"/>
    <property type="project" value="TreeGrafter"/>
</dbReference>
<dbReference type="EMBL" id="BMAC01001179">
    <property type="protein sequence ID" value="GFQ06169.1"/>
    <property type="molecule type" value="Genomic_DNA"/>
</dbReference>
<dbReference type="SUPFAM" id="SSF117070">
    <property type="entry name" value="LEA14-like"/>
    <property type="match status" value="1"/>
</dbReference>
<dbReference type="AlphaFoldDB" id="A0A830D8U9"/>
<comment type="caution">
    <text evidence="1">The sequence shown here is derived from an EMBL/GenBank/DDBJ whole genome shotgun (WGS) entry which is preliminary data.</text>
</comment>
<dbReference type="Proteomes" id="UP000653305">
    <property type="component" value="Unassembled WGS sequence"/>
</dbReference>
<dbReference type="PANTHER" id="PTHR31459">
    <property type="match status" value="1"/>
</dbReference>
<keyword evidence="2" id="KW-1185">Reference proteome</keyword>